<reference evidence="2 3" key="2">
    <citation type="journal article" date="2016" name="Front. Microbiol.">
        <title>Genome and transcriptome sequences reveal the specific parasitism of the nematophagous Purpureocillium lilacinum 36-1.</title>
        <authorList>
            <person name="Xie J."/>
            <person name="Li S."/>
            <person name="Mo C."/>
            <person name="Xiao X."/>
            <person name="Peng D."/>
            <person name="Wang G."/>
            <person name="Xiao Y."/>
        </authorList>
    </citation>
    <scope>NUCLEOTIDE SEQUENCE [LARGE SCALE GENOMIC DNA]</scope>
    <source>
        <strain evidence="2 3">36-1</strain>
    </source>
</reference>
<dbReference type="Proteomes" id="UP000245956">
    <property type="component" value="Unassembled WGS sequence"/>
</dbReference>
<reference evidence="2" key="1">
    <citation type="submission" date="2015-05" db="EMBL/GenBank/DDBJ databases">
        <authorList>
            <person name="Wang D.B."/>
            <person name="Wang M."/>
        </authorList>
    </citation>
    <scope>NUCLEOTIDE SEQUENCE</scope>
    <source>
        <strain evidence="2">36-1</strain>
    </source>
</reference>
<dbReference type="EMBL" id="LCWV01000002">
    <property type="protein sequence ID" value="PWI75050.1"/>
    <property type="molecule type" value="Genomic_DNA"/>
</dbReference>
<keyword evidence="4" id="KW-1185">Reference proteome</keyword>
<gene>
    <name evidence="2" type="ORF">PCL_05708</name>
    <name evidence="1" type="ORF">Purlil1_11104</name>
</gene>
<dbReference type="AlphaFoldDB" id="A0A2U3EKT1"/>
<organism evidence="2 3">
    <name type="scientific">Purpureocillium lilacinum</name>
    <name type="common">Paecilomyces lilacinus</name>
    <dbReference type="NCBI Taxonomy" id="33203"/>
    <lineage>
        <taxon>Eukaryota</taxon>
        <taxon>Fungi</taxon>
        <taxon>Dikarya</taxon>
        <taxon>Ascomycota</taxon>
        <taxon>Pezizomycotina</taxon>
        <taxon>Sordariomycetes</taxon>
        <taxon>Hypocreomycetidae</taxon>
        <taxon>Hypocreales</taxon>
        <taxon>Ophiocordycipitaceae</taxon>
        <taxon>Purpureocillium</taxon>
    </lineage>
</organism>
<reference evidence="1" key="3">
    <citation type="submission" date="2023-11" db="EMBL/GenBank/DDBJ databases">
        <authorList>
            <person name="Beijen E."/>
            <person name="Ohm R.A."/>
        </authorList>
    </citation>
    <scope>NUCLEOTIDE SEQUENCE</scope>
    <source>
        <strain evidence="1">CBS 150709</strain>
    </source>
</reference>
<protein>
    <submittedName>
        <fullName evidence="2">Uncharacterized protein</fullName>
    </submittedName>
</protein>
<sequence>MSTGVRLDPEAGNLWPRRHWFCRAVLAQRLCLPGWLRLTAPGHDLAVVVSLQATAGPVSLFCFVEHSMPAQVTGVEGGNGLSSAQALPRFQTRFFLFETSALVGRLLSTTPEKPSVAADAIATGPLYAT</sequence>
<evidence type="ECO:0000313" key="3">
    <source>
        <dbReference type="Proteomes" id="UP000245956"/>
    </source>
</evidence>
<dbReference type="EMBL" id="JAWRVI010000062">
    <property type="protein sequence ID" value="KAK4082684.1"/>
    <property type="molecule type" value="Genomic_DNA"/>
</dbReference>
<dbReference type="Proteomes" id="UP001287286">
    <property type="component" value="Unassembled WGS sequence"/>
</dbReference>
<comment type="caution">
    <text evidence="2">The sequence shown here is derived from an EMBL/GenBank/DDBJ whole genome shotgun (WGS) entry which is preliminary data.</text>
</comment>
<evidence type="ECO:0000313" key="2">
    <source>
        <dbReference type="EMBL" id="PWI75050.1"/>
    </source>
</evidence>
<proteinExistence type="predicted"/>
<accession>A0A2U3EKT1</accession>
<reference evidence="1 4" key="4">
    <citation type="journal article" date="2024" name="Microbiol. Resour. Announc.">
        <title>Genome annotations for the ascomycete fungi Trichoderma harzianum, Trichoderma aggressivum, and Purpureocillium lilacinum.</title>
        <authorList>
            <person name="Beijen E.P.W."/>
            <person name="Ohm R.A."/>
        </authorList>
    </citation>
    <scope>NUCLEOTIDE SEQUENCE [LARGE SCALE GENOMIC DNA]</scope>
    <source>
        <strain evidence="1 4">CBS 150709</strain>
    </source>
</reference>
<evidence type="ECO:0000313" key="4">
    <source>
        <dbReference type="Proteomes" id="UP001287286"/>
    </source>
</evidence>
<evidence type="ECO:0000313" key="1">
    <source>
        <dbReference type="EMBL" id="KAK4082684.1"/>
    </source>
</evidence>
<name>A0A2U3EKT1_PURLI</name>